<organism evidence="2 3">
    <name type="scientific">Marivivens niveibacter</name>
    <dbReference type="NCBI Taxonomy" id="1930667"/>
    <lineage>
        <taxon>Bacteria</taxon>
        <taxon>Pseudomonadati</taxon>
        <taxon>Pseudomonadota</taxon>
        <taxon>Alphaproteobacteria</taxon>
        <taxon>Rhodobacterales</taxon>
        <taxon>Paracoccaceae</taxon>
        <taxon>Marivivens group</taxon>
        <taxon>Marivivens</taxon>
    </lineage>
</organism>
<evidence type="ECO:0008006" key="4">
    <source>
        <dbReference type="Google" id="ProtNLM"/>
    </source>
</evidence>
<dbReference type="OrthoDB" id="6119856at2"/>
<evidence type="ECO:0000313" key="3">
    <source>
        <dbReference type="Proteomes" id="UP000194664"/>
    </source>
</evidence>
<accession>A0A251X0F3</accession>
<keyword evidence="1" id="KW-0812">Transmembrane</keyword>
<keyword evidence="1" id="KW-1133">Transmembrane helix</keyword>
<dbReference type="AlphaFoldDB" id="A0A251X0F3"/>
<protein>
    <recommendedName>
        <fullName evidence="4">Branched-chain amino acid transporter</fullName>
    </recommendedName>
</protein>
<keyword evidence="1" id="KW-0472">Membrane</keyword>
<comment type="caution">
    <text evidence="2">The sequence shown here is derived from an EMBL/GenBank/DDBJ whole genome shotgun (WGS) entry which is preliminary data.</text>
</comment>
<dbReference type="Pfam" id="PF05437">
    <property type="entry name" value="AzlD"/>
    <property type="match status" value="1"/>
</dbReference>
<feature type="transmembrane region" description="Helical" evidence="1">
    <location>
        <begin position="42"/>
        <end position="61"/>
    </location>
</feature>
<dbReference type="Proteomes" id="UP000194664">
    <property type="component" value="Unassembled WGS sequence"/>
</dbReference>
<dbReference type="InterPro" id="IPR008407">
    <property type="entry name" value="Brnchd-chn_aa_trnsp_AzlD"/>
</dbReference>
<name>A0A251X0F3_9RHOB</name>
<gene>
    <name evidence="2" type="ORF">BVC71_00680</name>
</gene>
<reference evidence="2 3" key="1">
    <citation type="submission" date="2016-12" db="EMBL/GenBank/DDBJ databases">
        <title>The draft genome sequence of HSLHS2.</title>
        <authorList>
            <person name="Hu D."/>
            <person name="Wang L."/>
            <person name="Shao Z."/>
        </authorList>
    </citation>
    <scope>NUCLEOTIDE SEQUENCE [LARGE SCALE GENOMIC DNA]</scope>
    <source>
        <strain evidence="2">MCCC 1A06712</strain>
    </source>
</reference>
<sequence>MIDNSAMVWAIIAVLGVGTFLIRFSFLGLIGDRPLPDFLQRLLRYVPVAVLPALVAPQVVWPNATAGVFDPLRFSVGIVTLVVGIVTRQVLAAIIAGAGVLLIGLLITAGA</sequence>
<dbReference type="EMBL" id="MSPP01000001">
    <property type="protein sequence ID" value="OUD10066.1"/>
    <property type="molecule type" value="Genomic_DNA"/>
</dbReference>
<evidence type="ECO:0000313" key="2">
    <source>
        <dbReference type="EMBL" id="OUD10066.1"/>
    </source>
</evidence>
<feature type="transmembrane region" description="Helical" evidence="1">
    <location>
        <begin position="81"/>
        <end position="107"/>
    </location>
</feature>
<feature type="transmembrane region" description="Helical" evidence="1">
    <location>
        <begin position="6"/>
        <end position="30"/>
    </location>
</feature>
<dbReference type="RefSeq" id="WP_086449720.1">
    <property type="nucleotide sequence ID" value="NZ_MSPP01000001.1"/>
</dbReference>
<proteinExistence type="predicted"/>
<evidence type="ECO:0000256" key="1">
    <source>
        <dbReference type="SAM" id="Phobius"/>
    </source>
</evidence>
<keyword evidence="3" id="KW-1185">Reference proteome</keyword>